<feature type="signal peptide" evidence="1">
    <location>
        <begin position="1"/>
        <end position="29"/>
    </location>
</feature>
<accession>A0A4Q7LBW0</accession>
<gene>
    <name evidence="2" type="ORF">EV685_4111</name>
</gene>
<keyword evidence="3" id="KW-1185">Reference proteome</keyword>
<evidence type="ECO:0000313" key="2">
    <source>
        <dbReference type="EMBL" id="RZS46692.1"/>
    </source>
</evidence>
<protein>
    <recommendedName>
        <fullName evidence="4">Tetratricopeptide repeat protein</fullName>
    </recommendedName>
</protein>
<evidence type="ECO:0008006" key="4">
    <source>
        <dbReference type="Google" id="ProtNLM"/>
    </source>
</evidence>
<dbReference type="EMBL" id="SGWV01000015">
    <property type="protein sequence ID" value="RZS46692.1"/>
    <property type="molecule type" value="Genomic_DNA"/>
</dbReference>
<organism evidence="2 3">
    <name type="scientific">Sphaerotilus mobilis</name>
    <dbReference type="NCBI Taxonomy" id="47994"/>
    <lineage>
        <taxon>Bacteria</taxon>
        <taxon>Pseudomonadati</taxon>
        <taxon>Pseudomonadota</taxon>
        <taxon>Betaproteobacteria</taxon>
        <taxon>Burkholderiales</taxon>
        <taxon>Sphaerotilaceae</taxon>
        <taxon>Sphaerotilus</taxon>
    </lineage>
</organism>
<evidence type="ECO:0000256" key="1">
    <source>
        <dbReference type="SAM" id="SignalP"/>
    </source>
</evidence>
<keyword evidence="1" id="KW-0732">Signal</keyword>
<proteinExistence type="predicted"/>
<evidence type="ECO:0000313" key="3">
    <source>
        <dbReference type="Proteomes" id="UP000293433"/>
    </source>
</evidence>
<dbReference type="Proteomes" id="UP000293433">
    <property type="component" value="Unassembled WGS sequence"/>
</dbReference>
<dbReference type="AlphaFoldDB" id="A0A4Q7LBW0"/>
<comment type="caution">
    <text evidence="2">The sequence shown here is derived from an EMBL/GenBank/DDBJ whole genome shotgun (WGS) entry which is preliminary data.</text>
</comment>
<name>A0A4Q7LBW0_9BURK</name>
<reference evidence="2 3" key="1">
    <citation type="submission" date="2019-02" db="EMBL/GenBank/DDBJ databases">
        <title>Genomic Encyclopedia of Type Strains, Phase IV (KMG-IV): sequencing the most valuable type-strain genomes for metagenomic binning, comparative biology and taxonomic classification.</title>
        <authorList>
            <person name="Goeker M."/>
        </authorList>
    </citation>
    <scope>NUCLEOTIDE SEQUENCE [LARGE SCALE GENOMIC DNA]</scope>
    <source>
        <strain evidence="2 3">DSM 10617</strain>
    </source>
</reference>
<feature type="chain" id="PRO_5020829530" description="Tetratricopeptide repeat protein" evidence="1">
    <location>
        <begin position="30"/>
        <end position="402"/>
    </location>
</feature>
<sequence length="402" mass="43133">MKSARASLQRLALMTAFLATLLASSAVRAQTALRAEVAKPLQAAQELIKSGNPAGALAQAVNARSIANLSASERVTVERVAATAALHAKDTASAIEALVYLSAEASVPPAERLTFQEILIGLQRAQGDLPGLARTARLYLDQGGGKAGIRALYLQSLSAQKRHADIVDYLKPMLADERQTTLTEPEATALALAQQALGNDAGYYDALKRLVTVAPTNPDYWREVLAQLRERPGFDPRHELDVVRLMAHRHLLGGADAHLQHAQLALKAGYPLEAARVLEAGEAAQAFVSAADRQSLDKLRLTVQKKVAEDAPQIRALEAATAAPQRAELAEILASKGDHAGAIALYRLALQGTGLRREDELRLHLLVSLELSGQRQEARELLSSLKPGSTARELGVLWTMPN</sequence>